<name>A0A914EMT9_9BILA</name>
<sequence>MFQDVTRLYKEEKDNVKVTLIESQKILPSFDYRLQSYAEKKLNERKNFKLLNAYVTEVLSNGVKLKDGTFLPCGLVVWSTGLAPREFTRRLDAKRNKQGQIVTDEYLRVISDKSLNSYAVGDCSSIQHNPLPCTAQVAERQGRYIAKSLNKEAKSGYVSKPFIFKSQGMLAYIGENKALSDLPEFKLKGLPSWLLWRSAYLTRLGSWRLRIQVPLDWFKSYMFGRDTSRF</sequence>
<dbReference type="SUPFAM" id="SSF51905">
    <property type="entry name" value="FAD/NAD(P)-binding domain"/>
    <property type="match status" value="1"/>
</dbReference>
<proteinExistence type="inferred from homology"/>
<dbReference type="AlphaFoldDB" id="A0A914EMT9"/>
<keyword evidence="3" id="KW-0274">FAD</keyword>
<keyword evidence="2" id="KW-0285">Flavoprotein</keyword>
<feature type="domain" description="FAD/NAD(P)-binding" evidence="6">
    <location>
        <begin position="16"/>
        <end position="142"/>
    </location>
</feature>
<dbReference type="InterPro" id="IPR045024">
    <property type="entry name" value="NDH-2"/>
</dbReference>
<organism evidence="8 9">
    <name type="scientific">Acrobeloides nanus</name>
    <dbReference type="NCBI Taxonomy" id="290746"/>
    <lineage>
        <taxon>Eukaryota</taxon>
        <taxon>Metazoa</taxon>
        <taxon>Ecdysozoa</taxon>
        <taxon>Nematoda</taxon>
        <taxon>Chromadorea</taxon>
        <taxon>Rhabditida</taxon>
        <taxon>Tylenchina</taxon>
        <taxon>Cephalobomorpha</taxon>
        <taxon>Cephaloboidea</taxon>
        <taxon>Cephalobidae</taxon>
        <taxon>Acrobeloides</taxon>
    </lineage>
</organism>
<evidence type="ECO:0000256" key="5">
    <source>
        <dbReference type="ARBA" id="ARBA00023027"/>
    </source>
</evidence>
<dbReference type="InterPro" id="IPR023753">
    <property type="entry name" value="FAD/NAD-binding_dom"/>
</dbReference>
<evidence type="ECO:0000259" key="6">
    <source>
        <dbReference type="Pfam" id="PF07992"/>
    </source>
</evidence>
<accession>A0A914EMT9</accession>
<dbReference type="PANTHER" id="PTHR43706">
    <property type="entry name" value="NADH DEHYDROGENASE"/>
    <property type="match status" value="1"/>
</dbReference>
<dbReference type="InterPro" id="IPR036188">
    <property type="entry name" value="FAD/NAD-bd_sf"/>
</dbReference>
<evidence type="ECO:0000256" key="1">
    <source>
        <dbReference type="ARBA" id="ARBA00005272"/>
    </source>
</evidence>
<evidence type="ECO:0000256" key="3">
    <source>
        <dbReference type="ARBA" id="ARBA00022827"/>
    </source>
</evidence>
<feature type="domain" description="External alternative NADH-ubiquinone oxidoreductase-like C-terminal" evidence="7">
    <location>
        <begin position="167"/>
        <end position="226"/>
    </location>
</feature>
<dbReference type="Proteomes" id="UP000887540">
    <property type="component" value="Unplaced"/>
</dbReference>
<dbReference type="Gene3D" id="3.50.50.100">
    <property type="match status" value="1"/>
</dbReference>
<dbReference type="WBParaSite" id="ACRNAN_scaffold885.g9291.t1">
    <property type="protein sequence ID" value="ACRNAN_scaffold885.g9291.t1"/>
    <property type="gene ID" value="ACRNAN_scaffold885.g9291"/>
</dbReference>
<dbReference type="GO" id="GO:0003954">
    <property type="term" value="F:NADH dehydrogenase activity"/>
    <property type="evidence" value="ECO:0007669"/>
    <property type="project" value="InterPro"/>
</dbReference>
<dbReference type="Pfam" id="PF07992">
    <property type="entry name" value="Pyr_redox_2"/>
    <property type="match status" value="1"/>
</dbReference>
<reference evidence="9" key="1">
    <citation type="submission" date="2022-11" db="UniProtKB">
        <authorList>
            <consortium name="WormBaseParasite"/>
        </authorList>
    </citation>
    <scope>IDENTIFICATION</scope>
</reference>
<keyword evidence="8" id="KW-1185">Reference proteome</keyword>
<evidence type="ECO:0000256" key="4">
    <source>
        <dbReference type="ARBA" id="ARBA00023002"/>
    </source>
</evidence>
<keyword evidence="4" id="KW-0560">Oxidoreductase</keyword>
<evidence type="ECO:0000259" key="7">
    <source>
        <dbReference type="Pfam" id="PF22366"/>
    </source>
</evidence>
<dbReference type="PANTHER" id="PTHR43706:SF13">
    <property type="entry name" value="NADH DEHYDROGENASE-RELATED"/>
    <property type="match status" value="1"/>
</dbReference>
<evidence type="ECO:0000313" key="8">
    <source>
        <dbReference type="Proteomes" id="UP000887540"/>
    </source>
</evidence>
<dbReference type="Pfam" id="PF22366">
    <property type="entry name" value="NDH2_C"/>
    <property type="match status" value="1"/>
</dbReference>
<dbReference type="GO" id="GO:0005739">
    <property type="term" value="C:mitochondrion"/>
    <property type="evidence" value="ECO:0007669"/>
    <property type="project" value="UniProtKB-ARBA"/>
</dbReference>
<evidence type="ECO:0000256" key="2">
    <source>
        <dbReference type="ARBA" id="ARBA00022630"/>
    </source>
</evidence>
<evidence type="ECO:0000313" key="9">
    <source>
        <dbReference type="WBParaSite" id="ACRNAN_scaffold885.g9291.t1"/>
    </source>
</evidence>
<dbReference type="InterPro" id="IPR054585">
    <property type="entry name" value="NDH2-like_C"/>
</dbReference>
<keyword evidence="5" id="KW-0520">NAD</keyword>
<protein>
    <submittedName>
        <fullName evidence="9">FAD/NAD(P)-binding domain-containing protein</fullName>
    </submittedName>
</protein>
<comment type="similarity">
    <text evidence="1">Belongs to the NADH dehydrogenase family.</text>
</comment>